<name>A0A975BR96_9BACT</name>
<dbReference type="KEGG" id="dmm:dnm_060020"/>
<sequence length="87" mass="10194">MISAYIISPELAKISFFSFFVRYNPLLYKDINPIYPFLNFTPMEAKPTEIQKTVGSASFRPPYKNCNRTGRNFSYFVVKKLLFYKSS</sequence>
<dbReference type="AlphaFoldDB" id="A0A975BR96"/>
<accession>A0A975BR96</accession>
<evidence type="ECO:0000313" key="1">
    <source>
        <dbReference type="EMBL" id="QTA89943.1"/>
    </source>
</evidence>
<dbReference type="EMBL" id="CP061800">
    <property type="protein sequence ID" value="QTA89943.1"/>
    <property type="molecule type" value="Genomic_DNA"/>
</dbReference>
<organism evidence="1 2">
    <name type="scientific">Desulfonema magnum</name>
    <dbReference type="NCBI Taxonomy" id="45655"/>
    <lineage>
        <taxon>Bacteria</taxon>
        <taxon>Pseudomonadati</taxon>
        <taxon>Thermodesulfobacteriota</taxon>
        <taxon>Desulfobacteria</taxon>
        <taxon>Desulfobacterales</taxon>
        <taxon>Desulfococcaceae</taxon>
        <taxon>Desulfonema</taxon>
    </lineage>
</organism>
<dbReference type="Proteomes" id="UP000663722">
    <property type="component" value="Chromosome"/>
</dbReference>
<reference evidence="1" key="1">
    <citation type="journal article" date="2021" name="Microb. Physiol.">
        <title>Proteogenomic Insights into the Physiology of Marine, Sulfate-Reducing, Filamentous Desulfonema limicola and Desulfonema magnum.</title>
        <authorList>
            <person name="Schnaars V."/>
            <person name="Wohlbrand L."/>
            <person name="Scheve S."/>
            <person name="Hinrichs C."/>
            <person name="Reinhardt R."/>
            <person name="Rabus R."/>
        </authorList>
    </citation>
    <scope>NUCLEOTIDE SEQUENCE</scope>
    <source>
        <strain evidence="1">4be13</strain>
    </source>
</reference>
<gene>
    <name evidence="1" type="ORF">dnm_060020</name>
</gene>
<protein>
    <submittedName>
        <fullName evidence="1">Uncharacterized protein</fullName>
    </submittedName>
</protein>
<proteinExistence type="predicted"/>
<keyword evidence="2" id="KW-1185">Reference proteome</keyword>
<evidence type="ECO:0000313" key="2">
    <source>
        <dbReference type="Proteomes" id="UP000663722"/>
    </source>
</evidence>